<keyword evidence="3" id="KW-1133">Transmembrane helix</keyword>
<gene>
    <name evidence="8" type="ORF">KHY67_06880</name>
</gene>
<dbReference type="NCBIfam" id="TIGR03786">
    <property type="entry name" value="strep_pil_rpt"/>
    <property type="match status" value="4"/>
</dbReference>
<evidence type="ECO:0000256" key="2">
    <source>
        <dbReference type="SAM" id="MobiDB-lite"/>
    </source>
</evidence>
<dbReference type="GO" id="GO:0038023">
    <property type="term" value="F:signaling receptor activity"/>
    <property type="evidence" value="ECO:0007669"/>
    <property type="project" value="TreeGrafter"/>
</dbReference>
<dbReference type="Pfam" id="PF05738">
    <property type="entry name" value="Cna_B"/>
    <property type="match status" value="2"/>
</dbReference>
<feature type="compositionally biased region" description="Basic and acidic residues" evidence="2">
    <location>
        <begin position="1896"/>
        <end position="1918"/>
    </location>
</feature>
<evidence type="ECO:0000313" key="9">
    <source>
        <dbReference type="Proteomes" id="UP000738879"/>
    </source>
</evidence>
<feature type="domain" description="DUF7601" evidence="7">
    <location>
        <begin position="1460"/>
        <end position="1578"/>
    </location>
</feature>
<dbReference type="Gene3D" id="2.60.40.1140">
    <property type="entry name" value="Collagen-binding surface protein Cna, B-type domain"/>
    <property type="match status" value="4"/>
</dbReference>
<dbReference type="NCBIfam" id="TIGR02167">
    <property type="entry name" value="Liste_lipo_26"/>
    <property type="match status" value="9"/>
</dbReference>
<feature type="domain" description="DUF7601" evidence="7">
    <location>
        <begin position="2871"/>
        <end position="2932"/>
    </location>
</feature>
<reference evidence="8" key="1">
    <citation type="submission" date="2021-02" db="EMBL/GenBank/DDBJ databases">
        <title>Infant gut strain persistence is associated with maternal origin, phylogeny, and functional potential including surface adhesion and iron acquisition.</title>
        <authorList>
            <person name="Lou Y.C."/>
        </authorList>
    </citation>
    <scope>NUCLEOTIDE SEQUENCE</scope>
    <source>
        <strain evidence="8">L3_128_245G1_dasL3_128_245G1_concoct_49</strain>
    </source>
</reference>
<feature type="domain" description="CNA-B" evidence="5">
    <location>
        <begin position="1366"/>
        <end position="1455"/>
    </location>
</feature>
<feature type="domain" description="Streptococcal pilin isopeptide linkage" evidence="6">
    <location>
        <begin position="1709"/>
        <end position="1819"/>
    </location>
</feature>
<dbReference type="InterPro" id="IPR011889">
    <property type="entry name" value="Liste_lipo_26"/>
</dbReference>
<feature type="region of interest" description="Disordered" evidence="2">
    <location>
        <begin position="3167"/>
        <end position="3187"/>
    </location>
</feature>
<dbReference type="InterPro" id="IPR022464">
    <property type="entry name" value="Strep_pil_isopept_link"/>
</dbReference>
<dbReference type="InterPro" id="IPR050328">
    <property type="entry name" value="Dev_Immune_Receptor"/>
</dbReference>
<dbReference type="SUPFAM" id="SSF49478">
    <property type="entry name" value="Cna protein B-type domain"/>
    <property type="match status" value="2"/>
</dbReference>
<dbReference type="Pfam" id="PF03382">
    <property type="entry name" value="DUF285"/>
    <property type="match status" value="2"/>
</dbReference>
<comment type="caution">
    <text evidence="8">The sequence shown here is derived from an EMBL/GenBank/DDBJ whole genome shotgun (WGS) entry which is preliminary data.</text>
</comment>
<dbReference type="PANTHER" id="PTHR24373:SF293">
    <property type="entry name" value="TOLL-LIKE RECEPTOR 3"/>
    <property type="match status" value="1"/>
</dbReference>
<dbReference type="Gene3D" id="3.80.10.10">
    <property type="entry name" value="Ribonuclease Inhibitor"/>
    <property type="match status" value="2"/>
</dbReference>
<feature type="chain" id="PRO_5036692764" evidence="4">
    <location>
        <begin position="36"/>
        <end position="3216"/>
    </location>
</feature>
<dbReference type="GO" id="GO:0003725">
    <property type="term" value="F:double-stranded RNA binding"/>
    <property type="evidence" value="ECO:0007669"/>
    <property type="project" value="TreeGrafter"/>
</dbReference>
<dbReference type="CDD" id="cd00222">
    <property type="entry name" value="CollagenBindB"/>
    <property type="match status" value="2"/>
</dbReference>
<dbReference type="GO" id="GO:0005615">
    <property type="term" value="C:extracellular space"/>
    <property type="evidence" value="ECO:0007669"/>
    <property type="project" value="TreeGrafter"/>
</dbReference>
<feature type="domain" description="Streptococcal pilin isopeptide linkage" evidence="6">
    <location>
        <begin position="2942"/>
        <end position="3046"/>
    </location>
</feature>
<feature type="domain" description="Streptococcal pilin isopeptide linkage" evidence="6">
    <location>
        <begin position="2732"/>
        <end position="2840"/>
    </location>
</feature>
<dbReference type="InterPro" id="IPR042229">
    <property type="entry name" value="Listeria/Bacterioides_rpt_sf"/>
</dbReference>
<feature type="domain" description="Streptococcal pilin isopeptide linkage" evidence="6">
    <location>
        <begin position="3054"/>
        <end position="3161"/>
    </location>
</feature>
<dbReference type="Gene3D" id="2.60.40.4270">
    <property type="entry name" value="Listeria-Bacteroides repeat domain"/>
    <property type="match status" value="1"/>
</dbReference>
<dbReference type="InterPro" id="IPR008454">
    <property type="entry name" value="Collagen-bd_Cna-like_B-typ_dom"/>
</dbReference>
<feature type="compositionally biased region" description="Basic and acidic residues" evidence="2">
    <location>
        <begin position="102"/>
        <end position="123"/>
    </location>
</feature>
<evidence type="ECO:0000313" key="8">
    <source>
        <dbReference type="EMBL" id="MBS5147403.1"/>
    </source>
</evidence>
<evidence type="ECO:0000256" key="3">
    <source>
        <dbReference type="SAM" id="Phobius"/>
    </source>
</evidence>
<protein>
    <submittedName>
        <fullName evidence="8">BspA family leucine-rich repeat surface protein</fullName>
    </submittedName>
</protein>
<dbReference type="GO" id="GO:0031012">
    <property type="term" value="C:extracellular matrix"/>
    <property type="evidence" value="ECO:0007669"/>
    <property type="project" value="TreeGrafter"/>
</dbReference>
<dbReference type="EMBL" id="JAGZJA010000009">
    <property type="protein sequence ID" value="MBS5147403.1"/>
    <property type="molecule type" value="Genomic_DNA"/>
</dbReference>
<evidence type="ECO:0000259" key="6">
    <source>
        <dbReference type="Pfam" id="PF12892"/>
    </source>
</evidence>
<dbReference type="InterPro" id="IPR038174">
    <property type="entry name" value="Strep_pil_link_sf"/>
</dbReference>
<evidence type="ECO:0000256" key="1">
    <source>
        <dbReference type="ARBA" id="ARBA00022729"/>
    </source>
</evidence>
<dbReference type="Proteomes" id="UP000738879">
    <property type="component" value="Unassembled WGS sequence"/>
</dbReference>
<evidence type="ECO:0000259" key="7">
    <source>
        <dbReference type="Pfam" id="PF24547"/>
    </source>
</evidence>
<feature type="region of interest" description="Disordered" evidence="2">
    <location>
        <begin position="1895"/>
        <end position="1946"/>
    </location>
</feature>
<sequence length="3216" mass="346333">MKRTKLMECARKSLVVLLTVAMVWSSLPTAQIAMALTEPVVQPTTVEQPVPTEGSAVENQAATKEVQPELPETAAEQVAPAEQGPAEKADAPAEDPAPGERVPADKPAEEKPAADKSDAEKSAPADQVAEGNPAPAEQGDTGKDESAPALTARDLKNAKLVKAKKLSDQEAAELLGADAAVLAEGANGPSSAEAADGSKIDDIKLSWLDGKGQNAVGDELTINASSNDKIDIRARIDMKLKGPKKYAPGMVRIKVPMNFLKDRDGLHVGEMVMSVPEAPGGDATFSYVKMDESYVIINNVEIPGSSAMYFEFSCKGITPKDLKSGTKAAMRAAAELRAGTGELLTAASKDATVTVNTSGRVSYPSNTVDRLSEKWQSFLPSELEPENPEDYVYCDFYSSASISSGQPFDLEVTHDASDTGRGARMLGMRDQYGKVYKNEDPTSSKMTVQLVKGDYPYGNYGAFVHAYVAFPKSSIETNGRHLFKDHVTYTMKTIDDQVVTSTDGAMGSPDAEKVFAPLEFVIPHGHFYFSKRGSIPLSENGKMVSWGLPNTTALNELQRGREAEVSWYMKSESFNAPYTWLDENGDKKMEAAELEKTSVAVETKDGGLTIPAGGFGDVVLTGDDYEFLSLKLDKPKAFHYVRYTSDGKGYFETKEGIAWGTIEADSFGYKPVVSDSELPEIEVRGKIAGKDGEVLLARISWADSVAKAVELYKGVKLEGSTLLFPKGVTEYRTVVDSPISAVMYDTYPTARIKPSEKMREQVQKVLDREESPSMAVRNKAQMNSSNPGGSSQPVDFTIKREADDALEGSVLGVWADQKIGEPQNDTVRGQVKMHVATVANEQTNINQKEQYDQLVKNGAIQKETSGTFYELLPAGVIPDMESIKLRSGDLLKSVRVMKNYKGSGCSLLVAEALLSPIPSKGSAENPLGKEGFRDSPVLEFDVIYPWEEMATFGKNVTVVAAFESGNSGLGTRKGLSGEPDDPLTGNNQFSRDAVQGVEKLMTDLDPDRNDAAFVYARASQDIDVVTSGLVGFAKQVSVNGDGLFGSGLRGGELNVYEGGRYSYRLRMRNDNSTKSQGIVFYDRLEGAVPTTGGDSGDQQWKGELASVDVSALKASGAAPVVYYSTMADLDFSNVDGDDLDLANGSVWTKKMPTDASKITAVAIDCSKASNGRAFTLEPGEMISAEINMKAPVVSDLAGADDAATWYDVPGAKGAGEQGLEGGAHAYNEATMLASSADVDGATAPVRKVVTSAITKVGLRNAAIDVRKIWKDGEDQDGLRPQNLRVALVANGKDEVQAIELSPANGWSGSFEGVRRVDGRGAAIEYSVVETPIPGYAGGVRWVSGEAPSQADVCTITNVHEPERIDISGTKTWVGDEGMEDMRPDSIRVELCRVDGDLEVPVSVETVKPAADGTWTYTFEDMPKYQGGKEISYGVREVGSLGAYDCAANGTDLVNTFLPQGTLKVSKEVVGAGPANAAKSFAFHLELTDHAGDPDTGSYQYERVAPAPDGSMVPGEGGSIANGGTFVLSDGESIVIRDLPAGTKYKVEEEPVAGYRVLARGDAGVIAGNDAHASFQNTYSSRGSMTIRAKKELAGRDLAGDQFLFELREGNNLLRRTRNEADGTVAFGEIRFTEKDAGKTFTYTVTEKDAGKAGYTYDAREFTVTVTPVDNGNGTITADPTYTLDGKPLDKGAVPTFVNEYNAAGELVVRAYKELEGRDLQKDEFTFALTAGEGDAQGELCRATNDEDGLIEFKAQASLSDELWADGKPTKLAISEVAGDDETVVYSDQAFGVEVTPHDDGSGNLTFDQKAEESPVFKNKLKPGALRIEKRAEGGDPNQEFTFNVKLNGADGQELPDKLKYDVESLATGASVEERTADAARSVEAGAVDYMHQGAAKGDDTRLDTTGGMDKDAVSDHVQKSKPASRVKGSERKSQAEKSQVASTRQSKAVYPTVDQYDGMSTPYYGTVMNGKNGNTATWRYYTDKEVLIIDGGVMNLNQFTLDEWKKDEAPQIWLLDKWDQPATVGGAWYRINRRAKAVLFNGTDVRCLDAAFAPQSNSSSSYPDDGWDELEYVGGAVNMENCLSANHAFDCCQNLKKFDVSGFTLKNAGSCAYLFNRCRELASLNLDGFKMNQVTDARKMFARCEKLTTVDFPALEFNNAVHIDGMFERCYALDKLDVSSFNTKKVETMNGAFEDCKSLKELNVSNFDTSNVRDMGNLFAGCNNLTHLAIEKFETSNVTNMARLFSYCEGLTSIDVSGFNTSNVTDMSYMFAGCSGLSTLDIQNFETSKVTNMAGMFCNLNLTSLDVRNLVTSQVRDMSYMFEDCKKLKTIDLSGFVTSQVENMANMFMFCNSLTALDLSMFKTAKVKDMSYMFNGCDLLAEIDVSSFDTSSVEDMSLMFSSCSSLKSLDLSRFDVTNVTNMSGMFYSSTGLKELDLSNFSPKKLTNVMNMFDECESLQSLDISGLENEHIRYAGHMFGFNPNKGYEEYEWKWLKNLTSITLGPKWKASFYQGQAWWGDSMPLPEMPADAPYAARWVRLKDGAVEKSSKDLGRRSGDLSGTWVHPAKDGHVAFVFDSNIKGASEQSKTIAIQVDKDGAITLPADVFSHPKLKFVAWNTKADGTGTICPAGVPIKDFQPGDKVTLYAQWKSKELPTAPVTNGEFEIAIHAGEAAVIKDVPAGVGYTVTEKTPAGWKLVESSDTTGVIKTNEPAVAAFTNAPNADNPDAIEGSIAASKLLDGKPAAEGLFEFQLIENDKVLQTKKNGAGGGISFDPIEYTEAGEHTYQIKEVRGTDKSIVYDASDEEVKVTVAEGEDGKLSVTTEYTSQDDTAGRAVFHNKHADGSLTVTKAIEGDAPAGKKFGFRVDWDGGKTSDTFELRAGESKTFENVPAGTRYQVTETSMPGGFTQVSAEGDTGKTESGVAANAVITNKYGITQGTFAVIEASKVLEGAPLGADQFAFELLGADGVAVATAKNGPDGSIMFDAQTYDAPGDYAYRVREVNDGKPDIVYDSTEHDVTVHVADNGDGTLSAQVDYGKPGKIVFHNQMTCKFIPTATKVLQGGELAQDQFTFELRNAEQGGDVISTAKNDAAGNIAFEPITYGASDVGKTFEYWISEVDDGQKGIAYDTKSVHVTVSVELDASGVITATAVYDGDPLATFTNVAVVDPGPEQPDPGKPDPEIPETGGPGIAGGILAGMAMVLLSAVEIVRRKRAQGM</sequence>
<feature type="compositionally biased region" description="Polar residues" evidence="2">
    <location>
        <begin position="780"/>
        <end position="792"/>
    </location>
</feature>
<feature type="region of interest" description="Disordered" evidence="2">
    <location>
        <begin position="45"/>
        <end position="147"/>
    </location>
</feature>
<keyword evidence="3" id="KW-0812">Transmembrane</keyword>
<name>A0A943GPS4_9ACTN</name>
<accession>A0A943GPS4</accession>
<dbReference type="InterPro" id="IPR005046">
    <property type="entry name" value="DUF285"/>
</dbReference>
<feature type="domain" description="DUF7601" evidence="7">
    <location>
        <begin position="2653"/>
        <end position="2718"/>
    </location>
</feature>
<dbReference type="GO" id="GO:0043331">
    <property type="term" value="P:response to dsRNA"/>
    <property type="evidence" value="ECO:0007669"/>
    <property type="project" value="TreeGrafter"/>
</dbReference>
<proteinExistence type="predicted"/>
<feature type="domain" description="Streptococcal pilin isopeptide linkage" evidence="6">
    <location>
        <begin position="1586"/>
        <end position="1701"/>
    </location>
</feature>
<evidence type="ECO:0000256" key="4">
    <source>
        <dbReference type="SAM" id="SignalP"/>
    </source>
</evidence>
<dbReference type="PANTHER" id="PTHR24373">
    <property type="entry name" value="SLIT RELATED LEUCINE-RICH REPEAT NEURONAL PROTEIN"/>
    <property type="match status" value="1"/>
</dbReference>
<evidence type="ECO:0000259" key="5">
    <source>
        <dbReference type="Pfam" id="PF05738"/>
    </source>
</evidence>
<feature type="domain" description="CNA-B" evidence="5">
    <location>
        <begin position="1263"/>
        <end position="1357"/>
    </location>
</feature>
<organism evidence="8 9">
    <name type="scientific">Collinsella intestinalis</name>
    <dbReference type="NCBI Taxonomy" id="147207"/>
    <lineage>
        <taxon>Bacteria</taxon>
        <taxon>Bacillati</taxon>
        <taxon>Actinomycetota</taxon>
        <taxon>Coriobacteriia</taxon>
        <taxon>Coriobacteriales</taxon>
        <taxon>Coriobacteriaceae</taxon>
        <taxon>Collinsella</taxon>
    </lineage>
</organism>
<keyword evidence="1 4" id="KW-0732">Signal</keyword>
<feature type="compositionally biased region" description="Polar residues" evidence="2">
    <location>
        <begin position="1936"/>
        <end position="1946"/>
    </location>
</feature>
<dbReference type="Gene3D" id="2.60.40.3050">
    <property type="match status" value="5"/>
</dbReference>
<dbReference type="InterPro" id="IPR032675">
    <property type="entry name" value="LRR_dom_sf"/>
</dbReference>
<dbReference type="InterPro" id="IPR055382">
    <property type="entry name" value="DUF7601"/>
</dbReference>
<feature type="signal peptide" evidence="4">
    <location>
        <begin position="1"/>
        <end position="35"/>
    </location>
</feature>
<dbReference type="Pfam" id="PF24547">
    <property type="entry name" value="DUF7601"/>
    <property type="match status" value="3"/>
</dbReference>
<feature type="transmembrane region" description="Helical" evidence="3">
    <location>
        <begin position="3189"/>
        <end position="3208"/>
    </location>
</feature>
<keyword evidence="3" id="KW-0472">Membrane</keyword>
<dbReference type="SUPFAM" id="SSF52058">
    <property type="entry name" value="L domain-like"/>
    <property type="match status" value="1"/>
</dbReference>
<dbReference type="Pfam" id="PF12892">
    <property type="entry name" value="FctA"/>
    <property type="match status" value="5"/>
</dbReference>
<feature type="region of interest" description="Disordered" evidence="2">
    <location>
        <begin position="766"/>
        <end position="792"/>
    </location>
</feature>